<comment type="caution">
    <text evidence="6">The sequence shown here is derived from an EMBL/GenBank/DDBJ whole genome shotgun (WGS) entry which is preliminary data.</text>
</comment>
<evidence type="ECO:0000256" key="3">
    <source>
        <dbReference type="ARBA" id="ARBA00023125"/>
    </source>
</evidence>
<dbReference type="SUPFAM" id="SSF46785">
    <property type="entry name" value="Winged helix' DNA-binding domain"/>
    <property type="match status" value="1"/>
</dbReference>
<dbReference type="FunFam" id="1.10.10.10:FF:000001">
    <property type="entry name" value="LysR family transcriptional regulator"/>
    <property type="match status" value="1"/>
</dbReference>
<evidence type="ECO:0000256" key="4">
    <source>
        <dbReference type="ARBA" id="ARBA00023163"/>
    </source>
</evidence>
<dbReference type="Pfam" id="PF00126">
    <property type="entry name" value="HTH_1"/>
    <property type="match status" value="1"/>
</dbReference>
<dbReference type="PRINTS" id="PR00039">
    <property type="entry name" value="HTHLYSR"/>
</dbReference>
<dbReference type="GO" id="GO:0043565">
    <property type="term" value="F:sequence-specific DNA binding"/>
    <property type="evidence" value="ECO:0007669"/>
    <property type="project" value="TreeGrafter"/>
</dbReference>
<dbReference type="Gene3D" id="1.10.10.10">
    <property type="entry name" value="Winged helix-like DNA-binding domain superfamily/Winged helix DNA-binding domain"/>
    <property type="match status" value="1"/>
</dbReference>
<dbReference type="SUPFAM" id="SSF53850">
    <property type="entry name" value="Periplasmic binding protein-like II"/>
    <property type="match status" value="1"/>
</dbReference>
<evidence type="ECO:0000256" key="2">
    <source>
        <dbReference type="ARBA" id="ARBA00023015"/>
    </source>
</evidence>
<dbReference type="CDD" id="cd08475">
    <property type="entry name" value="PBP2_CrgA_like_6"/>
    <property type="match status" value="1"/>
</dbReference>
<dbReference type="AlphaFoldDB" id="A0A1J5SD67"/>
<dbReference type="InterPro" id="IPR000847">
    <property type="entry name" value="LysR_HTH_N"/>
</dbReference>
<dbReference type="Gene3D" id="3.40.190.290">
    <property type="match status" value="1"/>
</dbReference>
<evidence type="ECO:0000256" key="1">
    <source>
        <dbReference type="ARBA" id="ARBA00009437"/>
    </source>
</evidence>
<dbReference type="Pfam" id="PF03466">
    <property type="entry name" value="LysR_substrate"/>
    <property type="match status" value="1"/>
</dbReference>
<dbReference type="PROSITE" id="PS50931">
    <property type="entry name" value="HTH_LYSR"/>
    <property type="match status" value="1"/>
</dbReference>
<dbReference type="GO" id="GO:0003700">
    <property type="term" value="F:DNA-binding transcription factor activity"/>
    <property type="evidence" value="ECO:0007669"/>
    <property type="project" value="InterPro"/>
</dbReference>
<accession>A0A1J5SD67</accession>
<sequence length="377" mass="41514">MTTSGQYIESIASLVVKVATHFGSFRESINELSMHDRLTGIEVFVHAVNAGSFSQAAERLHLTRSAVAKTIARLEQRLATRLFHRTTRTQSLTEDGQAFYERCVRALAELDAGEAALDSGRHEPSGSLRISAPVLFGRYCVAPLLVALSRRHPRLSLEMSFNDRIVDVVGEGIDLAVRIGTLPDSSSLASRRLGTQRMAIWAAPDYLDRRGRPRDLDNLAGHTGIVYGRAGMDFPWRVQDRDLGIRELRLDSRLRLDDLEAIADAAVAGAGLAWLPCWLVARHVRAGELELVTDSEHALASEIHAVWPQTRYLPAKTRAAIDTLVAGIPPIMDGWAAARRRRAFLENGLSDQPGNVDQNDWTPGTIIRESDVKGADC</sequence>
<dbReference type="InterPro" id="IPR036390">
    <property type="entry name" value="WH_DNA-bd_sf"/>
</dbReference>
<keyword evidence="3" id="KW-0238">DNA-binding</keyword>
<keyword evidence="4" id="KW-0804">Transcription</keyword>
<name>A0A1J5SD67_9ZZZZ</name>
<evidence type="ECO:0000313" key="6">
    <source>
        <dbReference type="EMBL" id="OIQ98157.1"/>
    </source>
</evidence>
<proteinExistence type="inferred from homology"/>
<dbReference type="InterPro" id="IPR036388">
    <property type="entry name" value="WH-like_DNA-bd_sf"/>
</dbReference>
<dbReference type="InterPro" id="IPR058163">
    <property type="entry name" value="LysR-type_TF_proteobact-type"/>
</dbReference>
<reference evidence="6" key="1">
    <citation type="submission" date="2016-10" db="EMBL/GenBank/DDBJ databases">
        <title>Sequence of Gallionella enrichment culture.</title>
        <authorList>
            <person name="Poehlein A."/>
            <person name="Muehling M."/>
            <person name="Daniel R."/>
        </authorList>
    </citation>
    <scope>NUCLEOTIDE SEQUENCE</scope>
</reference>
<evidence type="ECO:0000259" key="5">
    <source>
        <dbReference type="PROSITE" id="PS50931"/>
    </source>
</evidence>
<comment type="similarity">
    <text evidence="1">Belongs to the LysR transcriptional regulatory family.</text>
</comment>
<protein>
    <submittedName>
        <fullName evidence="6">HTH-type transcriptional regulator PgrR</fullName>
    </submittedName>
</protein>
<gene>
    <name evidence="6" type="primary">pgrR_6</name>
    <name evidence="6" type="ORF">GALL_197510</name>
</gene>
<organism evidence="6">
    <name type="scientific">mine drainage metagenome</name>
    <dbReference type="NCBI Taxonomy" id="410659"/>
    <lineage>
        <taxon>unclassified sequences</taxon>
        <taxon>metagenomes</taxon>
        <taxon>ecological metagenomes</taxon>
    </lineage>
</organism>
<dbReference type="EMBL" id="MLJW01000122">
    <property type="protein sequence ID" value="OIQ98157.1"/>
    <property type="molecule type" value="Genomic_DNA"/>
</dbReference>
<dbReference type="GO" id="GO:0006351">
    <property type="term" value="P:DNA-templated transcription"/>
    <property type="evidence" value="ECO:0007669"/>
    <property type="project" value="TreeGrafter"/>
</dbReference>
<keyword evidence="2" id="KW-0805">Transcription regulation</keyword>
<feature type="domain" description="HTH lysR-type" evidence="5">
    <location>
        <begin position="36"/>
        <end position="93"/>
    </location>
</feature>
<dbReference type="InterPro" id="IPR005119">
    <property type="entry name" value="LysR_subst-bd"/>
</dbReference>
<dbReference type="PANTHER" id="PTHR30537:SF5">
    <property type="entry name" value="HTH-TYPE TRANSCRIPTIONAL ACTIVATOR TTDR-RELATED"/>
    <property type="match status" value="1"/>
</dbReference>
<dbReference type="PANTHER" id="PTHR30537">
    <property type="entry name" value="HTH-TYPE TRANSCRIPTIONAL REGULATOR"/>
    <property type="match status" value="1"/>
</dbReference>